<evidence type="ECO:0000256" key="1">
    <source>
        <dbReference type="SAM" id="SignalP"/>
    </source>
</evidence>
<reference evidence="2 3" key="1">
    <citation type="journal article" date="2016" name="Nat. Commun.">
        <title>Extremotolerant tardigrade genome and improved radiotolerance of human cultured cells by tardigrade-unique protein.</title>
        <authorList>
            <person name="Hashimoto T."/>
            <person name="Horikawa D.D."/>
            <person name="Saito Y."/>
            <person name="Kuwahara H."/>
            <person name="Kozuka-Hata H."/>
            <person name="Shin-I T."/>
            <person name="Minakuchi Y."/>
            <person name="Ohishi K."/>
            <person name="Motoyama A."/>
            <person name="Aizu T."/>
            <person name="Enomoto A."/>
            <person name="Kondo K."/>
            <person name="Tanaka S."/>
            <person name="Hara Y."/>
            <person name="Koshikawa S."/>
            <person name="Sagara H."/>
            <person name="Miura T."/>
            <person name="Yokobori S."/>
            <person name="Miyagawa K."/>
            <person name="Suzuki Y."/>
            <person name="Kubo T."/>
            <person name="Oyama M."/>
            <person name="Kohara Y."/>
            <person name="Fujiyama A."/>
            <person name="Arakawa K."/>
            <person name="Katayama T."/>
            <person name="Toyoda A."/>
            <person name="Kunieda T."/>
        </authorList>
    </citation>
    <scope>NUCLEOTIDE SEQUENCE [LARGE SCALE GENOMIC DNA]</scope>
    <source>
        <strain evidence="2 3">YOKOZUNA-1</strain>
    </source>
</reference>
<evidence type="ECO:0000313" key="3">
    <source>
        <dbReference type="Proteomes" id="UP000186922"/>
    </source>
</evidence>
<accession>A0A1D1V1E3</accession>
<evidence type="ECO:0000313" key="2">
    <source>
        <dbReference type="EMBL" id="GAU95561.1"/>
    </source>
</evidence>
<proteinExistence type="predicted"/>
<keyword evidence="3" id="KW-1185">Reference proteome</keyword>
<keyword evidence="1" id="KW-0732">Signal</keyword>
<dbReference type="InterPro" id="IPR013259">
    <property type="entry name" value="Sulfakinin"/>
</dbReference>
<feature type="chain" id="PRO_5008897922" evidence="1">
    <location>
        <begin position="25"/>
        <end position="139"/>
    </location>
</feature>
<gene>
    <name evidence="2" type="primary">RvY_07160-1</name>
    <name evidence="2" type="synonym">RvY_07160.1</name>
    <name evidence="2" type="ORF">RvY_07160</name>
</gene>
<dbReference type="AlphaFoldDB" id="A0A1D1V1E3"/>
<feature type="signal peptide" evidence="1">
    <location>
        <begin position="1"/>
        <end position="24"/>
    </location>
</feature>
<organism evidence="2 3">
    <name type="scientific">Ramazzottius varieornatus</name>
    <name type="common">Water bear</name>
    <name type="synonym">Tardigrade</name>
    <dbReference type="NCBI Taxonomy" id="947166"/>
    <lineage>
        <taxon>Eukaryota</taxon>
        <taxon>Metazoa</taxon>
        <taxon>Ecdysozoa</taxon>
        <taxon>Tardigrada</taxon>
        <taxon>Eutardigrada</taxon>
        <taxon>Parachela</taxon>
        <taxon>Hypsibioidea</taxon>
        <taxon>Ramazzottiidae</taxon>
        <taxon>Ramazzottius</taxon>
    </lineage>
</organism>
<sequence>MNNRLVTLVLGSIVLLTVPALLTSAPVQSVEKPTPVLRQLNDNVKAENGISEERFQAGHHFGTGGIRRADPFAEYGHIRFGKRAPPSFGDYGHLRFGRRAVNGPNFKEYGHLRFGRSTGETVDEADIYKHDFDDINDVE</sequence>
<dbReference type="Pfam" id="PF08257">
    <property type="entry name" value="Sulfakinin"/>
    <property type="match status" value="1"/>
</dbReference>
<comment type="caution">
    <text evidence="2">The sequence shown here is derived from an EMBL/GenBank/DDBJ whole genome shotgun (WGS) entry which is preliminary data.</text>
</comment>
<dbReference type="Proteomes" id="UP000186922">
    <property type="component" value="Unassembled WGS sequence"/>
</dbReference>
<protein>
    <submittedName>
        <fullName evidence="2">Uncharacterized protein</fullName>
    </submittedName>
</protein>
<dbReference type="EMBL" id="BDGG01000003">
    <property type="protein sequence ID" value="GAU95561.1"/>
    <property type="molecule type" value="Genomic_DNA"/>
</dbReference>
<dbReference type="OrthoDB" id="6360815at2759"/>
<name>A0A1D1V1E3_RAMVA</name>